<name>A0A4Q7NI43_9BURK</name>
<dbReference type="PROSITE" id="PS50110">
    <property type="entry name" value="RESPONSE_REGULATORY"/>
    <property type="match status" value="1"/>
</dbReference>
<dbReference type="GO" id="GO:0000160">
    <property type="term" value="P:phosphorelay signal transduction system"/>
    <property type="evidence" value="ECO:0007669"/>
    <property type="project" value="InterPro"/>
</dbReference>
<keyword evidence="2" id="KW-0805">Transcription regulation</keyword>
<dbReference type="SMART" id="SM00448">
    <property type="entry name" value="REC"/>
    <property type="match status" value="1"/>
</dbReference>
<evidence type="ECO:0000313" key="8">
    <source>
        <dbReference type="EMBL" id="RZS84569.1"/>
    </source>
</evidence>
<evidence type="ECO:0000313" key="9">
    <source>
        <dbReference type="Proteomes" id="UP000292445"/>
    </source>
</evidence>
<accession>A0A4Q7NI43</accession>
<dbReference type="PRINTS" id="PR00038">
    <property type="entry name" value="HTHLUXR"/>
</dbReference>
<dbReference type="SMART" id="SM00421">
    <property type="entry name" value="HTH_LUXR"/>
    <property type="match status" value="1"/>
</dbReference>
<dbReference type="AlphaFoldDB" id="A0A4Q7NI43"/>
<evidence type="ECO:0000256" key="5">
    <source>
        <dbReference type="PROSITE-ProRule" id="PRU00169"/>
    </source>
</evidence>
<gene>
    <name evidence="8" type="ORF">EV675_0586</name>
</gene>
<dbReference type="SUPFAM" id="SSF52172">
    <property type="entry name" value="CheY-like"/>
    <property type="match status" value="1"/>
</dbReference>
<evidence type="ECO:0000256" key="1">
    <source>
        <dbReference type="ARBA" id="ARBA00022553"/>
    </source>
</evidence>
<dbReference type="GO" id="GO:0006355">
    <property type="term" value="P:regulation of DNA-templated transcription"/>
    <property type="evidence" value="ECO:0007669"/>
    <property type="project" value="InterPro"/>
</dbReference>
<dbReference type="Proteomes" id="UP000292445">
    <property type="component" value="Unassembled WGS sequence"/>
</dbReference>
<dbReference type="InterPro" id="IPR001789">
    <property type="entry name" value="Sig_transdc_resp-reg_receiver"/>
</dbReference>
<feature type="domain" description="Response regulatory" evidence="7">
    <location>
        <begin position="3"/>
        <end position="119"/>
    </location>
</feature>
<feature type="modified residue" description="4-aspartylphosphate" evidence="5">
    <location>
        <position position="54"/>
    </location>
</feature>
<evidence type="ECO:0000259" key="7">
    <source>
        <dbReference type="PROSITE" id="PS50110"/>
    </source>
</evidence>
<feature type="domain" description="HTH luxR-type" evidence="6">
    <location>
        <begin position="141"/>
        <end position="206"/>
    </location>
</feature>
<evidence type="ECO:0000256" key="2">
    <source>
        <dbReference type="ARBA" id="ARBA00023015"/>
    </source>
</evidence>
<dbReference type="InterPro" id="IPR011006">
    <property type="entry name" value="CheY-like_superfamily"/>
</dbReference>
<keyword evidence="1 5" id="KW-0597">Phosphoprotein</keyword>
<dbReference type="CDD" id="cd06170">
    <property type="entry name" value="LuxR_C_like"/>
    <property type="match status" value="1"/>
</dbReference>
<evidence type="ECO:0000256" key="3">
    <source>
        <dbReference type="ARBA" id="ARBA00023125"/>
    </source>
</evidence>
<dbReference type="InterPro" id="IPR016032">
    <property type="entry name" value="Sig_transdc_resp-reg_C-effctor"/>
</dbReference>
<proteinExistence type="predicted"/>
<dbReference type="PANTHER" id="PTHR43214">
    <property type="entry name" value="TWO-COMPONENT RESPONSE REGULATOR"/>
    <property type="match status" value="1"/>
</dbReference>
<dbReference type="GO" id="GO:0003677">
    <property type="term" value="F:DNA binding"/>
    <property type="evidence" value="ECO:0007669"/>
    <property type="project" value="UniProtKB-KW"/>
</dbReference>
<dbReference type="EMBL" id="SGXC01000001">
    <property type="protein sequence ID" value="RZS84569.1"/>
    <property type="molecule type" value="Genomic_DNA"/>
</dbReference>
<dbReference type="OrthoDB" id="3623000at2"/>
<keyword evidence="9" id="KW-1185">Reference proteome</keyword>
<dbReference type="InterPro" id="IPR000792">
    <property type="entry name" value="Tscrpt_reg_LuxR_C"/>
</dbReference>
<reference evidence="8 9" key="1">
    <citation type="submission" date="2019-02" db="EMBL/GenBank/DDBJ databases">
        <title>Genomic Encyclopedia of Type Strains, Phase IV (KMG-IV): sequencing the most valuable type-strain genomes for metagenomic binning, comparative biology and taxonomic classification.</title>
        <authorList>
            <person name="Goeker M."/>
        </authorList>
    </citation>
    <scope>NUCLEOTIDE SEQUENCE [LARGE SCALE GENOMIC DNA]</scope>
    <source>
        <strain evidence="8 9">K24</strain>
    </source>
</reference>
<dbReference type="InterPro" id="IPR058245">
    <property type="entry name" value="NreC/VraR/RcsB-like_REC"/>
</dbReference>
<dbReference type="CDD" id="cd17535">
    <property type="entry name" value="REC_NarL-like"/>
    <property type="match status" value="1"/>
</dbReference>
<dbReference type="RefSeq" id="WP_087838075.1">
    <property type="nucleotide sequence ID" value="NZ_SGXC01000001.1"/>
</dbReference>
<dbReference type="InterPro" id="IPR039420">
    <property type="entry name" value="WalR-like"/>
</dbReference>
<dbReference type="Gene3D" id="3.40.50.2300">
    <property type="match status" value="1"/>
</dbReference>
<protein>
    <submittedName>
        <fullName evidence="8">LuxR family two component transcriptional regulator</fullName>
    </submittedName>
</protein>
<dbReference type="SUPFAM" id="SSF46894">
    <property type="entry name" value="C-terminal effector domain of the bipartite response regulators"/>
    <property type="match status" value="1"/>
</dbReference>
<dbReference type="PANTHER" id="PTHR43214:SF41">
    <property type="entry name" value="NITRATE_NITRITE RESPONSE REGULATOR PROTEIN NARP"/>
    <property type="match status" value="1"/>
</dbReference>
<keyword evidence="3" id="KW-0238">DNA-binding</keyword>
<dbReference type="PROSITE" id="PS50043">
    <property type="entry name" value="HTH_LUXR_2"/>
    <property type="match status" value="1"/>
</dbReference>
<evidence type="ECO:0000259" key="6">
    <source>
        <dbReference type="PROSITE" id="PS50043"/>
    </source>
</evidence>
<comment type="caution">
    <text evidence="8">The sequence shown here is derived from an EMBL/GenBank/DDBJ whole genome shotgun (WGS) entry which is preliminary data.</text>
</comment>
<evidence type="ECO:0000256" key="4">
    <source>
        <dbReference type="ARBA" id="ARBA00023163"/>
    </source>
</evidence>
<dbReference type="Pfam" id="PF00196">
    <property type="entry name" value="GerE"/>
    <property type="match status" value="1"/>
</dbReference>
<dbReference type="Pfam" id="PF00072">
    <property type="entry name" value="Response_reg"/>
    <property type="match status" value="1"/>
</dbReference>
<keyword evidence="4" id="KW-0804">Transcription</keyword>
<organism evidence="8 9">
    <name type="scientific">Pigmentiphaga kullae</name>
    <dbReference type="NCBI Taxonomy" id="151784"/>
    <lineage>
        <taxon>Bacteria</taxon>
        <taxon>Pseudomonadati</taxon>
        <taxon>Pseudomonadota</taxon>
        <taxon>Betaproteobacteria</taxon>
        <taxon>Burkholderiales</taxon>
        <taxon>Alcaligenaceae</taxon>
        <taxon>Pigmentiphaga</taxon>
    </lineage>
</organism>
<sequence>MNDILIVEDLPEAAAMLSEAVALAFPEARVRCGQDLAQAGAAIAERVPDLALVDLGLPDGDGTELIATLTLRHPRCTVVVSSITGEDSKLFAALQAGAQGYVLKEHPPAQLAAMLTGIAQGQPPLSPAIARRLLDHFRLRPSTVISPLSARENEVLVLLARGLRLGEIATALGISRHTVGDHVKHIYEKLNIASRAEAALRAKSFGLV</sequence>